<evidence type="ECO:0000256" key="11">
    <source>
        <dbReference type="ARBA" id="ARBA00068150"/>
    </source>
</evidence>
<comment type="catalytic activity">
    <reaction evidence="1">
        <text>ATP + protein L-histidine = ADP + protein N-phospho-L-histidine.</text>
        <dbReference type="EC" id="2.7.13.3"/>
    </reaction>
</comment>
<dbReference type="InterPro" id="IPR003660">
    <property type="entry name" value="HAMP_dom"/>
</dbReference>
<feature type="domain" description="PAS" evidence="16">
    <location>
        <begin position="241"/>
        <end position="286"/>
    </location>
</feature>
<evidence type="ECO:0000256" key="13">
    <source>
        <dbReference type="SAM" id="Phobius"/>
    </source>
</evidence>
<evidence type="ECO:0000259" key="18">
    <source>
        <dbReference type="PROSITE" id="PS50885"/>
    </source>
</evidence>
<keyword evidence="8" id="KW-0067">ATP-binding</keyword>
<gene>
    <name evidence="19" type="ORF">A1OK_14845</name>
</gene>
<dbReference type="SUPFAM" id="SSF52172">
    <property type="entry name" value="CheY-like"/>
    <property type="match status" value="1"/>
</dbReference>
<keyword evidence="13" id="KW-0812">Transmembrane</keyword>
<evidence type="ECO:0000259" key="15">
    <source>
        <dbReference type="PROSITE" id="PS50110"/>
    </source>
</evidence>
<evidence type="ECO:0000256" key="5">
    <source>
        <dbReference type="ARBA" id="ARBA00022679"/>
    </source>
</evidence>
<dbReference type="SMART" id="SM00091">
    <property type="entry name" value="PAS"/>
    <property type="match status" value="1"/>
</dbReference>
<keyword evidence="20" id="KW-1185">Reference proteome</keyword>
<dbReference type="InterPro" id="IPR005467">
    <property type="entry name" value="His_kinase_dom"/>
</dbReference>
<feature type="domain" description="PAC" evidence="17">
    <location>
        <begin position="315"/>
        <end position="367"/>
    </location>
</feature>
<dbReference type="GO" id="GO:0016020">
    <property type="term" value="C:membrane"/>
    <property type="evidence" value="ECO:0007669"/>
    <property type="project" value="UniProtKB-SubCell"/>
</dbReference>
<evidence type="ECO:0000256" key="4">
    <source>
        <dbReference type="ARBA" id="ARBA00022553"/>
    </source>
</evidence>
<evidence type="ECO:0000256" key="12">
    <source>
        <dbReference type="PROSITE-ProRule" id="PRU00169"/>
    </source>
</evidence>
<dbReference type="Gene3D" id="3.30.565.10">
    <property type="entry name" value="Histidine kinase-like ATPase, C-terminal domain"/>
    <property type="match status" value="1"/>
</dbReference>
<dbReference type="SMART" id="SM00448">
    <property type="entry name" value="REC"/>
    <property type="match status" value="1"/>
</dbReference>
<dbReference type="FunFam" id="3.30.565.10:FF:000010">
    <property type="entry name" value="Sensor histidine kinase RcsC"/>
    <property type="match status" value="1"/>
</dbReference>
<dbReference type="SUPFAM" id="SSF55874">
    <property type="entry name" value="ATPase domain of HSP90 chaperone/DNA topoisomerase II/histidine kinase"/>
    <property type="match status" value="1"/>
</dbReference>
<dbReference type="InterPro" id="IPR035965">
    <property type="entry name" value="PAS-like_dom_sf"/>
</dbReference>
<feature type="modified residue" description="4-aspartylphosphate" evidence="12">
    <location>
        <position position="799"/>
    </location>
</feature>
<feature type="domain" description="Response regulatory" evidence="15">
    <location>
        <begin position="750"/>
        <end position="869"/>
    </location>
</feature>
<dbReference type="PROSITE" id="PS50112">
    <property type="entry name" value="PAS"/>
    <property type="match status" value="1"/>
</dbReference>
<keyword evidence="9" id="KW-0902">Two-component regulatory system</keyword>
<dbReference type="InterPro" id="IPR003594">
    <property type="entry name" value="HATPase_dom"/>
</dbReference>
<dbReference type="Gene3D" id="6.10.340.10">
    <property type="match status" value="1"/>
</dbReference>
<dbReference type="PRINTS" id="PR00344">
    <property type="entry name" value="BCTRLSENSOR"/>
</dbReference>
<dbReference type="Pfam" id="PF13426">
    <property type="entry name" value="PAS_9"/>
    <property type="match status" value="1"/>
</dbReference>
<dbReference type="Gene3D" id="3.40.50.2300">
    <property type="match status" value="1"/>
</dbReference>
<evidence type="ECO:0000313" key="19">
    <source>
        <dbReference type="EMBL" id="OEE58532.1"/>
    </source>
</evidence>
<organism evidence="19 20">
    <name type="scientific">Enterovibrio norvegicus FF-454</name>
    <dbReference type="NCBI Taxonomy" id="1185651"/>
    <lineage>
        <taxon>Bacteria</taxon>
        <taxon>Pseudomonadati</taxon>
        <taxon>Pseudomonadota</taxon>
        <taxon>Gammaproteobacteria</taxon>
        <taxon>Vibrionales</taxon>
        <taxon>Vibrionaceae</taxon>
        <taxon>Enterovibrio</taxon>
    </lineage>
</organism>
<reference evidence="19 20" key="1">
    <citation type="journal article" date="2012" name="Science">
        <title>Ecological populations of bacteria act as socially cohesive units of antibiotic production and resistance.</title>
        <authorList>
            <person name="Cordero O.X."/>
            <person name="Wildschutte H."/>
            <person name="Kirkup B."/>
            <person name="Proehl S."/>
            <person name="Ngo L."/>
            <person name="Hussain F."/>
            <person name="Le Roux F."/>
            <person name="Mincer T."/>
            <person name="Polz M.F."/>
        </authorList>
    </citation>
    <scope>NUCLEOTIDE SEQUENCE [LARGE SCALE GENOMIC DNA]</scope>
    <source>
        <strain evidence="19 20">FF-454</strain>
    </source>
</reference>
<dbReference type="EC" id="2.7.13.3" evidence="3"/>
<dbReference type="InterPro" id="IPR004358">
    <property type="entry name" value="Sig_transdc_His_kin-like_C"/>
</dbReference>
<keyword evidence="7 19" id="KW-0418">Kinase</keyword>
<dbReference type="Proteomes" id="UP000095039">
    <property type="component" value="Unassembled WGS sequence"/>
</dbReference>
<accession>A0A1E5C075</accession>
<keyword evidence="5" id="KW-0808">Transferase</keyword>
<dbReference type="PANTHER" id="PTHR45339">
    <property type="entry name" value="HYBRID SIGNAL TRANSDUCTION HISTIDINE KINASE J"/>
    <property type="match status" value="1"/>
</dbReference>
<evidence type="ECO:0000259" key="17">
    <source>
        <dbReference type="PROSITE" id="PS50113"/>
    </source>
</evidence>
<proteinExistence type="predicted"/>
<dbReference type="InterPro" id="IPR036890">
    <property type="entry name" value="HATPase_C_sf"/>
</dbReference>
<dbReference type="NCBIfam" id="TIGR00229">
    <property type="entry name" value="sensory_box"/>
    <property type="match status" value="1"/>
</dbReference>
<dbReference type="SMART" id="SM00304">
    <property type="entry name" value="HAMP"/>
    <property type="match status" value="1"/>
</dbReference>
<feature type="domain" description="HAMP" evidence="18">
    <location>
        <begin position="174"/>
        <end position="226"/>
    </location>
</feature>
<dbReference type="SUPFAM" id="SSF47384">
    <property type="entry name" value="Homodimeric domain of signal transducing histidine kinase"/>
    <property type="match status" value="1"/>
</dbReference>
<dbReference type="InterPro" id="IPR000700">
    <property type="entry name" value="PAS-assoc_C"/>
</dbReference>
<evidence type="ECO:0000256" key="1">
    <source>
        <dbReference type="ARBA" id="ARBA00000085"/>
    </source>
</evidence>
<keyword evidence="4 12" id="KW-0597">Phosphoprotein</keyword>
<dbReference type="CDD" id="cd00082">
    <property type="entry name" value="HisKA"/>
    <property type="match status" value="1"/>
</dbReference>
<dbReference type="SMART" id="SM00387">
    <property type="entry name" value="HATPase_c"/>
    <property type="match status" value="1"/>
</dbReference>
<dbReference type="PROSITE" id="PS50113">
    <property type="entry name" value="PAC"/>
    <property type="match status" value="1"/>
</dbReference>
<feature type="domain" description="Histidine kinase" evidence="14">
    <location>
        <begin position="385"/>
        <end position="607"/>
    </location>
</feature>
<dbReference type="AlphaFoldDB" id="A0A1E5C075"/>
<comment type="caution">
    <text evidence="19">The sequence shown here is derived from an EMBL/GenBank/DDBJ whole genome shotgun (WGS) entry which is preliminary data.</text>
</comment>
<name>A0A1E5C075_9GAMM</name>
<dbReference type="Pfam" id="PF00512">
    <property type="entry name" value="HisKA"/>
    <property type="match status" value="1"/>
</dbReference>
<comment type="subcellular location">
    <subcellularLocation>
        <location evidence="2">Membrane</location>
    </subcellularLocation>
</comment>
<evidence type="ECO:0000256" key="2">
    <source>
        <dbReference type="ARBA" id="ARBA00004370"/>
    </source>
</evidence>
<dbReference type="GO" id="GO:0000155">
    <property type="term" value="F:phosphorelay sensor kinase activity"/>
    <property type="evidence" value="ECO:0007669"/>
    <property type="project" value="InterPro"/>
</dbReference>
<dbReference type="InterPro" id="IPR001789">
    <property type="entry name" value="Sig_transdc_resp-reg_receiver"/>
</dbReference>
<evidence type="ECO:0000256" key="6">
    <source>
        <dbReference type="ARBA" id="ARBA00022741"/>
    </source>
</evidence>
<protein>
    <recommendedName>
        <fullName evidence="11">Sensory/regulatory protein RpfC</fullName>
        <ecNumber evidence="3">2.7.13.3</ecNumber>
    </recommendedName>
</protein>
<dbReference type="GO" id="GO:0005524">
    <property type="term" value="F:ATP binding"/>
    <property type="evidence" value="ECO:0007669"/>
    <property type="project" value="UniProtKB-KW"/>
</dbReference>
<dbReference type="SMART" id="SM00086">
    <property type="entry name" value="PAC"/>
    <property type="match status" value="1"/>
</dbReference>
<feature type="transmembrane region" description="Helical" evidence="13">
    <location>
        <begin position="6"/>
        <end position="30"/>
    </location>
</feature>
<dbReference type="FunFam" id="1.10.287.130:FF:000002">
    <property type="entry name" value="Two-component osmosensing histidine kinase"/>
    <property type="match status" value="1"/>
</dbReference>
<dbReference type="InterPro" id="IPR003661">
    <property type="entry name" value="HisK_dim/P_dom"/>
</dbReference>
<dbReference type="PROSITE" id="PS50110">
    <property type="entry name" value="RESPONSE_REGULATORY"/>
    <property type="match status" value="1"/>
</dbReference>
<evidence type="ECO:0000256" key="9">
    <source>
        <dbReference type="ARBA" id="ARBA00023012"/>
    </source>
</evidence>
<dbReference type="CDD" id="cd17546">
    <property type="entry name" value="REC_hyHK_CKI1_RcsC-like"/>
    <property type="match status" value="1"/>
</dbReference>
<evidence type="ECO:0000256" key="8">
    <source>
        <dbReference type="ARBA" id="ARBA00022840"/>
    </source>
</evidence>
<keyword evidence="13" id="KW-1133">Transmembrane helix</keyword>
<dbReference type="Pfam" id="PF02518">
    <property type="entry name" value="HATPase_c"/>
    <property type="match status" value="1"/>
</dbReference>
<keyword evidence="13" id="KW-0472">Membrane</keyword>
<evidence type="ECO:0000259" key="16">
    <source>
        <dbReference type="PROSITE" id="PS50112"/>
    </source>
</evidence>
<keyword evidence="6" id="KW-0547">Nucleotide-binding</keyword>
<dbReference type="Pfam" id="PF00072">
    <property type="entry name" value="Response_reg"/>
    <property type="match status" value="1"/>
</dbReference>
<evidence type="ECO:0000256" key="10">
    <source>
        <dbReference type="ARBA" id="ARBA00064003"/>
    </source>
</evidence>
<sequence>MTFRLKTILGIALIEVVLLAILIASGIGWLRDSNEQQIIANGERLSDTFAIAVRDAIISTDLANLRAFSKEATRNDDIAYIRIFNDQNQRLAQSSSMSDELHVPNYNQLPSESKDGIYDIRAEIKIDEWKVGHIELGLDVSAFSQLIQDAQKYAVSLALLEMVLVALFSFGLGSLLTKQLLQLQHGALEIQQKGPGISVPVKGNDEVAQVARAFNKMSVTLAHTYEELSVEKNRYKQLAVQNKLLADIVEQSHEAYLITDLQGYISRTNNALNELIGYQEEEIVNKHVQTLLFGESPEADAAYDIADTMEIGATTIVTVECLTKTHKKIWTEISAFPILDSVGKIDRYAFIVRDISERYHFEQKLKQAVTSAEQANKSKSEFLANMSHEIRTPMNGIIGMSEMLKESSLSREQRSFTNIINGSANDLLQLINDILDFSKLEANKLSLNNIPFSLRDLVESCATLCSVTATKKELLLVIDIPPELNTDAIGDELRLRQIVNNLLGNAIKFTDNGYIKVIIRGEPSKRNGYINYVFSIEDTGIGIPQDKLSDVTKAFEQVDGSTTRRYEGTGLGLSITQSLLDLFDSSLQITSQEGKGSQFSFTIALPSVNKASSDSGVLSGKQIAIVNADPLHRSILNRYFAFWQAETTYLTAVEHIAQSKKHYDAAVVLMSMNSEWQTTQVCPAIGVVPEVKQLEISANHSDTHFIAKPIRMLQLLSELQHAMKEVLPEPSNASHSVTLPTLPASLQTLSIVVVDDIEYNRDVLRLYLADIADNIEFFADGRDAIAHYKQNLFDILITDVSMPHIDGYEITHQIRMFEQEHNVPPVFVIGLSAHASTEDATRALNAGMDSYLTKPVNRADLVQTLSDAAKQRTSTAHH</sequence>
<evidence type="ECO:0000259" key="14">
    <source>
        <dbReference type="PROSITE" id="PS50109"/>
    </source>
</evidence>
<dbReference type="PROSITE" id="PS50885">
    <property type="entry name" value="HAMP"/>
    <property type="match status" value="1"/>
</dbReference>
<dbReference type="InterPro" id="IPR011006">
    <property type="entry name" value="CheY-like_superfamily"/>
</dbReference>
<dbReference type="RefSeq" id="WP_016959788.1">
    <property type="nucleotide sequence ID" value="NZ_AJWN02000092.1"/>
</dbReference>
<dbReference type="InterPro" id="IPR001610">
    <property type="entry name" value="PAC"/>
</dbReference>
<dbReference type="Gene3D" id="1.10.287.130">
    <property type="match status" value="1"/>
</dbReference>
<dbReference type="InterPro" id="IPR036097">
    <property type="entry name" value="HisK_dim/P_sf"/>
</dbReference>
<dbReference type="Pfam" id="PF00672">
    <property type="entry name" value="HAMP"/>
    <property type="match status" value="1"/>
</dbReference>
<dbReference type="PANTHER" id="PTHR45339:SF5">
    <property type="entry name" value="HISTIDINE KINASE"/>
    <property type="match status" value="1"/>
</dbReference>
<dbReference type="InterPro" id="IPR000014">
    <property type="entry name" value="PAS"/>
</dbReference>
<evidence type="ECO:0000256" key="7">
    <source>
        <dbReference type="ARBA" id="ARBA00022777"/>
    </source>
</evidence>
<dbReference type="SUPFAM" id="SSF55785">
    <property type="entry name" value="PYP-like sensor domain (PAS domain)"/>
    <property type="match status" value="1"/>
</dbReference>
<dbReference type="Gene3D" id="3.30.450.20">
    <property type="entry name" value="PAS domain"/>
    <property type="match status" value="1"/>
</dbReference>
<comment type="subunit">
    <text evidence="10">At low DSF concentrations, interacts with RpfF.</text>
</comment>
<dbReference type="CDD" id="cd16922">
    <property type="entry name" value="HATPase_EvgS-ArcB-TorS-like"/>
    <property type="match status" value="1"/>
</dbReference>
<dbReference type="CDD" id="cd06225">
    <property type="entry name" value="HAMP"/>
    <property type="match status" value="1"/>
</dbReference>
<dbReference type="SMART" id="SM00388">
    <property type="entry name" value="HisKA"/>
    <property type="match status" value="1"/>
</dbReference>
<evidence type="ECO:0000313" key="20">
    <source>
        <dbReference type="Proteomes" id="UP000095039"/>
    </source>
</evidence>
<dbReference type="EMBL" id="AJWN02000092">
    <property type="protein sequence ID" value="OEE58532.1"/>
    <property type="molecule type" value="Genomic_DNA"/>
</dbReference>
<dbReference type="CDD" id="cd00130">
    <property type="entry name" value="PAS"/>
    <property type="match status" value="1"/>
</dbReference>
<evidence type="ECO:0000256" key="3">
    <source>
        <dbReference type="ARBA" id="ARBA00012438"/>
    </source>
</evidence>
<dbReference type="PROSITE" id="PS50109">
    <property type="entry name" value="HIS_KIN"/>
    <property type="match status" value="1"/>
</dbReference>